<dbReference type="Proteomes" id="UP000574317">
    <property type="component" value="Unassembled WGS sequence"/>
</dbReference>
<accession>A0A8H5JS28</accession>
<reference evidence="1 2" key="1">
    <citation type="submission" date="2020-05" db="EMBL/GenBank/DDBJ databases">
        <title>Identification and distribution of gene clusters putatively required for synthesis of sphingolipid metabolism inhibitors in phylogenetically diverse species of the filamentous fungus Fusarium.</title>
        <authorList>
            <person name="Kim H.-S."/>
            <person name="Busman M."/>
            <person name="Brown D.W."/>
            <person name="Divon H."/>
            <person name="Uhlig S."/>
            <person name="Proctor R.H."/>
        </authorList>
    </citation>
    <scope>NUCLEOTIDE SEQUENCE [LARGE SCALE GENOMIC DNA]</scope>
    <source>
        <strain evidence="1 2">NRRL 25196</strain>
    </source>
</reference>
<sequence>MGSKRFGDVDLLSLRCKCDPKYLEARHLRQTGVVEAMRAVSSGVPLGASHAIGHQLGPSNVGHGKTSGIFLPAVRKLNACKNAKDWQRRTVDIPLEKDTAKSLLADKGAS</sequence>
<evidence type="ECO:0000313" key="1">
    <source>
        <dbReference type="EMBL" id="KAF5559338.1"/>
    </source>
</evidence>
<dbReference type="EMBL" id="JAAOAO010000176">
    <property type="protein sequence ID" value="KAF5559338.1"/>
    <property type="molecule type" value="Genomic_DNA"/>
</dbReference>
<name>A0A8H5JS28_9HYPO</name>
<dbReference type="SUPFAM" id="SSF56796">
    <property type="entry name" value="Dehydroquinate synthase-like"/>
    <property type="match status" value="1"/>
</dbReference>
<dbReference type="AlphaFoldDB" id="A0A8H5JS28"/>
<dbReference type="Gene3D" id="1.20.1090.10">
    <property type="entry name" value="Dehydroquinate synthase-like - alpha domain"/>
    <property type="match status" value="1"/>
</dbReference>
<comment type="caution">
    <text evidence="1">The sequence shown here is derived from an EMBL/GenBank/DDBJ whole genome shotgun (WGS) entry which is preliminary data.</text>
</comment>
<proteinExistence type="predicted"/>
<protein>
    <submittedName>
        <fullName evidence="1">Alcohol dehydrogenase 4</fullName>
    </submittedName>
</protein>
<gene>
    <name evidence="1" type="ORF">FNAPI_4782</name>
</gene>
<keyword evidence="2" id="KW-1185">Reference proteome</keyword>
<evidence type="ECO:0000313" key="2">
    <source>
        <dbReference type="Proteomes" id="UP000574317"/>
    </source>
</evidence>
<organism evidence="1 2">
    <name type="scientific">Fusarium napiforme</name>
    <dbReference type="NCBI Taxonomy" id="42672"/>
    <lineage>
        <taxon>Eukaryota</taxon>
        <taxon>Fungi</taxon>
        <taxon>Dikarya</taxon>
        <taxon>Ascomycota</taxon>
        <taxon>Pezizomycotina</taxon>
        <taxon>Sordariomycetes</taxon>
        <taxon>Hypocreomycetidae</taxon>
        <taxon>Hypocreales</taxon>
        <taxon>Nectriaceae</taxon>
        <taxon>Fusarium</taxon>
        <taxon>Fusarium fujikuroi species complex</taxon>
    </lineage>
</organism>